<dbReference type="EMBL" id="JARO02003446">
    <property type="protein sequence ID" value="KPP70479.1"/>
    <property type="molecule type" value="Genomic_DNA"/>
</dbReference>
<feature type="non-terminal residue" evidence="4">
    <location>
        <position position="172"/>
    </location>
</feature>
<dbReference type="InterPro" id="IPR036568">
    <property type="entry name" value="GGCT-like_sf"/>
</dbReference>
<reference evidence="4 5" key="1">
    <citation type="submission" date="2015-08" db="EMBL/GenBank/DDBJ databases">
        <title>The genome of the Asian arowana (Scleropages formosus).</title>
        <authorList>
            <person name="Tan M.H."/>
            <person name="Gan H.M."/>
            <person name="Croft L.J."/>
            <person name="Austin C.M."/>
        </authorList>
    </citation>
    <scope>NUCLEOTIDE SEQUENCE [LARGE SCALE GENOMIC DNA]</scope>
    <source>
        <strain evidence="4">Aro1</strain>
    </source>
</reference>
<dbReference type="PANTHER" id="PTHR12935">
    <property type="entry name" value="GAMMA-GLUTAMYLCYCLOTRANSFERASE"/>
    <property type="match status" value="1"/>
</dbReference>
<dbReference type="CDD" id="cd06661">
    <property type="entry name" value="GGCT_like"/>
    <property type="match status" value="1"/>
</dbReference>
<dbReference type="STRING" id="113540.ENSSFOP00015052759"/>
<dbReference type="PANTHER" id="PTHR12935:SF13">
    <property type="entry name" value="GAMMA-GLUTAMYLCYCLOTRANSFERASE"/>
    <property type="match status" value="1"/>
</dbReference>
<dbReference type="Proteomes" id="UP000034805">
    <property type="component" value="Unassembled WGS sequence"/>
</dbReference>
<keyword evidence="1" id="KW-0456">Lyase</keyword>
<feature type="non-terminal residue" evidence="4">
    <location>
        <position position="1"/>
    </location>
</feature>
<evidence type="ECO:0000313" key="5">
    <source>
        <dbReference type="Proteomes" id="UP000034805"/>
    </source>
</evidence>
<dbReference type="SUPFAM" id="SSF110857">
    <property type="entry name" value="Gamma-glutamyl cyclotransferase-like"/>
    <property type="match status" value="1"/>
</dbReference>
<proteinExistence type="predicted"/>
<gene>
    <name evidence="4" type="ORF">Z043_110690</name>
</gene>
<dbReference type="InterPro" id="IPR013024">
    <property type="entry name" value="GGCT-like"/>
</dbReference>
<feature type="active site" description="Proton acceptor" evidence="2">
    <location>
        <position position="91"/>
    </location>
</feature>
<evidence type="ECO:0000256" key="2">
    <source>
        <dbReference type="PIRSR" id="PIRSR617939-1"/>
    </source>
</evidence>
<evidence type="ECO:0000256" key="3">
    <source>
        <dbReference type="PIRSR" id="PIRSR617939-2"/>
    </source>
</evidence>
<dbReference type="InterPro" id="IPR017939">
    <property type="entry name" value="G-Glutamylcylcotransferase"/>
</dbReference>
<dbReference type="GO" id="GO:0016740">
    <property type="term" value="F:transferase activity"/>
    <property type="evidence" value="ECO:0007669"/>
    <property type="project" value="UniProtKB-KW"/>
</dbReference>
<feature type="binding site" evidence="3">
    <location>
        <begin position="12"/>
        <end position="17"/>
    </location>
    <ligand>
        <name>substrate</name>
    </ligand>
</feature>
<evidence type="ECO:0000313" key="4">
    <source>
        <dbReference type="EMBL" id="KPP70479.1"/>
    </source>
</evidence>
<sequence length="172" mass="19501">LTDMSSEGHFLYFAFGSNLLRERLRLLNPSAEYHCTAKLQDYSLRFGHWGAQWNSRWHGGVATIEELKEAHVWGVVWKISNDDLPSLDEQEGVPSGIYRPLEVSVETEGGQLRCRTYQLKTFECSLPSPPYKKVLCLGAHQNCLPPEYIQSLEALKTNGYAGPSLLDDIKWS</sequence>
<evidence type="ECO:0000256" key="1">
    <source>
        <dbReference type="ARBA" id="ARBA00023239"/>
    </source>
</evidence>
<feature type="binding site" evidence="3">
    <location>
        <position position="131"/>
    </location>
    <ligand>
        <name>substrate</name>
    </ligand>
</feature>
<dbReference type="Pfam" id="PF13772">
    <property type="entry name" value="AIG2_2"/>
    <property type="match status" value="1"/>
</dbReference>
<protein>
    <submittedName>
        <fullName evidence="4">Gamma-glutamylcyclotransferase-like</fullName>
    </submittedName>
</protein>
<dbReference type="Gene3D" id="3.10.490.10">
    <property type="entry name" value="Gamma-glutamyl cyclotransferase-like"/>
    <property type="match status" value="1"/>
</dbReference>
<comment type="caution">
    <text evidence="4">The sequence shown here is derived from an EMBL/GenBank/DDBJ whole genome shotgun (WGS) entry which is preliminary data.</text>
</comment>
<dbReference type="GO" id="GO:0003839">
    <property type="term" value="F:gamma-glutamylcyclotransferase activity"/>
    <property type="evidence" value="ECO:0007669"/>
    <property type="project" value="InterPro"/>
</dbReference>
<organism evidence="4 5">
    <name type="scientific">Scleropages formosus</name>
    <name type="common">Asian bonytongue</name>
    <name type="synonym">Osteoglossum formosum</name>
    <dbReference type="NCBI Taxonomy" id="113540"/>
    <lineage>
        <taxon>Eukaryota</taxon>
        <taxon>Metazoa</taxon>
        <taxon>Chordata</taxon>
        <taxon>Craniata</taxon>
        <taxon>Vertebrata</taxon>
        <taxon>Euteleostomi</taxon>
        <taxon>Actinopterygii</taxon>
        <taxon>Neopterygii</taxon>
        <taxon>Teleostei</taxon>
        <taxon>Osteoglossocephala</taxon>
        <taxon>Osteoglossomorpha</taxon>
        <taxon>Osteoglossiformes</taxon>
        <taxon>Osteoglossidae</taxon>
        <taxon>Scleropages</taxon>
    </lineage>
</organism>
<keyword evidence="4" id="KW-0808">Transferase</keyword>
<name>A0A0P7U853_SCLFO</name>
<dbReference type="AlphaFoldDB" id="A0A0P7U853"/>
<accession>A0A0P7U853</accession>